<reference evidence="1 2" key="2">
    <citation type="journal article" date="2017" name="Front. Plant Sci.">
        <title>Gene Classification and Mining of Molecular Markers Useful in Red Clover (Trifolium pratense) Breeding.</title>
        <authorList>
            <person name="Istvanek J."/>
            <person name="Dluhosova J."/>
            <person name="Dluhos P."/>
            <person name="Patkova L."/>
            <person name="Nedelnik J."/>
            <person name="Repkova J."/>
        </authorList>
    </citation>
    <scope>NUCLEOTIDE SEQUENCE [LARGE SCALE GENOMIC DNA]</scope>
    <source>
        <strain evidence="2">cv. Tatra</strain>
        <tissue evidence="1">Young leaves</tissue>
    </source>
</reference>
<organism evidence="1 2">
    <name type="scientific">Trifolium pratense</name>
    <name type="common">Red clover</name>
    <dbReference type="NCBI Taxonomy" id="57577"/>
    <lineage>
        <taxon>Eukaryota</taxon>
        <taxon>Viridiplantae</taxon>
        <taxon>Streptophyta</taxon>
        <taxon>Embryophyta</taxon>
        <taxon>Tracheophyta</taxon>
        <taxon>Spermatophyta</taxon>
        <taxon>Magnoliopsida</taxon>
        <taxon>eudicotyledons</taxon>
        <taxon>Gunneridae</taxon>
        <taxon>Pentapetalae</taxon>
        <taxon>rosids</taxon>
        <taxon>fabids</taxon>
        <taxon>Fabales</taxon>
        <taxon>Fabaceae</taxon>
        <taxon>Papilionoideae</taxon>
        <taxon>50 kb inversion clade</taxon>
        <taxon>NPAAA clade</taxon>
        <taxon>Hologalegina</taxon>
        <taxon>IRL clade</taxon>
        <taxon>Trifolieae</taxon>
        <taxon>Trifolium</taxon>
    </lineage>
</organism>
<comment type="caution">
    <text evidence="1">The sequence shown here is derived from an EMBL/GenBank/DDBJ whole genome shotgun (WGS) entry which is preliminary data.</text>
</comment>
<name>A0A2K3KWD2_TRIPR</name>
<evidence type="ECO:0000313" key="1">
    <source>
        <dbReference type="EMBL" id="PNX70585.1"/>
    </source>
</evidence>
<evidence type="ECO:0000313" key="2">
    <source>
        <dbReference type="Proteomes" id="UP000236291"/>
    </source>
</evidence>
<protein>
    <submittedName>
        <fullName evidence="1">Uncharacterized protein</fullName>
    </submittedName>
</protein>
<reference evidence="1 2" key="1">
    <citation type="journal article" date="2014" name="Am. J. Bot.">
        <title>Genome assembly and annotation for red clover (Trifolium pratense; Fabaceae).</title>
        <authorList>
            <person name="Istvanek J."/>
            <person name="Jaros M."/>
            <person name="Krenek A."/>
            <person name="Repkova J."/>
        </authorList>
    </citation>
    <scope>NUCLEOTIDE SEQUENCE [LARGE SCALE GENOMIC DNA]</scope>
    <source>
        <strain evidence="2">cv. Tatra</strain>
        <tissue evidence="1">Young leaves</tissue>
    </source>
</reference>
<dbReference type="AlphaFoldDB" id="A0A2K3KWD2"/>
<sequence length="26" mass="2982">MEVIITWVSVVSDPDTYETQDTPSIR</sequence>
<proteinExistence type="predicted"/>
<accession>A0A2K3KWD2</accession>
<dbReference type="Proteomes" id="UP000236291">
    <property type="component" value="Unassembled WGS sequence"/>
</dbReference>
<dbReference type="EMBL" id="ASHM01114617">
    <property type="protein sequence ID" value="PNX70585.1"/>
    <property type="molecule type" value="Genomic_DNA"/>
</dbReference>
<feature type="non-terminal residue" evidence="1">
    <location>
        <position position="26"/>
    </location>
</feature>
<gene>
    <name evidence="1" type="ORF">L195_g057540</name>
</gene>